<dbReference type="Pfam" id="PF16363">
    <property type="entry name" value="GDP_Man_Dehyd"/>
    <property type="match status" value="1"/>
</dbReference>
<dbReference type="Gene3D" id="3.40.50.720">
    <property type="entry name" value="NAD(P)-binding Rossmann-like Domain"/>
    <property type="match status" value="1"/>
</dbReference>
<comment type="caution">
    <text evidence="9">The sequence shown here is derived from an EMBL/GenBank/DDBJ whole genome shotgun (WGS) entry which is preliminary data.</text>
</comment>
<reference evidence="9 10" key="1">
    <citation type="submission" date="2019-02" db="EMBL/GenBank/DDBJ databases">
        <title>Deep-cultivation of Planctomycetes and their phenomic and genomic characterization uncovers novel biology.</title>
        <authorList>
            <person name="Wiegand S."/>
            <person name="Jogler M."/>
            <person name="Boedeker C."/>
            <person name="Pinto D."/>
            <person name="Vollmers J."/>
            <person name="Rivas-Marin E."/>
            <person name="Kohn T."/>
            <person name="Peeters S.H."/>
            <person name="Heuer A."/>
            <person name="Rast P."/>
            <person name="Oberbeckmann S."/>
            <person name="Bunk B."/>
            <person name="Jeske O."/>
            <person name="Meyerdierks A."/>
            <person name="Storesund J.E."/>
            <person name="Kallscheuer N."/>
            <person name="Luecker S."/>
            <person name="Lage O.M."/>
            <person name="Pohl T."/>
            <person name="Merkel B.J."/>
            <person name="Hornburger P."/>
            <person name="Mueller R.-W."/>
            <person name="Bruemmer F."/>
            <person name="Labrenz M."/>
            <person name="Spormann A.M."/>
            <person name="Op Den Camp H."/>
            <person name="Overmann J."/>
            <person name="Amann R."/>
            <person name="Jetten M.S.M."/>
            <person name="Mascher T."/>
            <person name="Medema M.H."/>
            <person name="Devos D.P."/>
            <person name="Kaster A.-K."/>
            <person name="Ovreas L."/>
            <person name="Rohde M."/>
            <person name="Galperin M.Y."/>
            <person name="Jogler C."/>
        </authorList>
    </citation>
    <scope>NUCLEOTIDE SEQUENCE [LARGE SCALE GENOMIC DNA]</scope>
    <source>
        <strain evidence="9 10">Mal64</strain>
    </source>
</reference>
<dbReference type="GO" id="GO:0009225">
    <property type="term" value="P:nucleotide-sugar metabolic process"/>
    <property type="evidence" value="ECO:0007669"/>
    <property type="project" value="InterPro"/>
</dbReference>
<dbReference type="Gene3D" id="3.90.25.10">
    <property type="entry name" value="UDP-galactose 4-epimerase, domain 1"/>
    <property type="match status" value="1"/>
</dbReference>
<dbReference type="PANTHER" id="PTHR43000">
    <property type="entry name" value="DTDP-D-GLUCOSE 4,6-DEHYDRATASE-RELATED"/>
    <property type="match status" value="1"/>
</dbReference>
<evidence type="ECO:0000256" key="1">
    <source>
        <dbReference type="ARBA" id="ARBA00001539"/>
    </source>
</evidence>
<keyword evidence="5" id="KW-0520">NAD</keyword>
<accession>A0A5C5ZUE8</accession>
<evidence type="ECO:0000313" key="10">
    <source>
        <dbReference type="Proteomes" id="UP000315440"/>
    </source>
</evidence>
<name>A0A5C5ZUE8_9BACT</name>
<dbReference type="OrthoDB" id="258549at2"/>
<gene>
    <name evidence="9" type="primary">rffG</name>
    <name evidence="9" type="ORF">Mal64_12680</name>
</gene>
<comment type="cofactor">
    <cofactor evidence="2 7">
        <name>NAD(+)</name>
        <dbReference type="ChEBI" id="CHEBI:57540"/>
    </cofactor>
</comment>
<evidence type="ECO:0000256" key="3">
    <source>
        <dbReference type="ARBA" id="ARBA00008178"/>
    </source>
</evidence>
<dbReference type="SUPFAM" id="SSF51735">
    <property type="entry name" value="NAD(P)-binding Rossmann-fold domains"/>
    <property type="match status" value="1"/>
</dbReference>
<evidence type="ECO:0000256" key="2">
    <source>
        <dbReference type="ARBA" id="ARBA00001911"/>
    </source>
</evidence>
<dbReference type="EC" id="4.2.1.46" evidence="4 7"/>
<dbReference type="CDD" id="cd05246">
    <property type="entry name" value="dTDP_GD_SDR_e"/>
    <property type="match status" value="1"/>
</dbReference>
<comment type="catalytic activity">
    <reaction evidence="1 7">
        <text>dTDP-alpha-D-glucose = dTDP-4-dehydro-6-deoxy-alpha-D-glucose + H2O</text>
        <dbReference type="Rhea" id="RHEA:17221"/>
        <dbReference type="ChEBI" id="CHEBI:15377"/>
        <dbReference type="ChEBI" id="CHEBI:57477"/>
        <dbReference type="ChEBI" id="CHEBI:57649"/>
        <dbReference type="EC" id="4.2.1.46"/>
    </reaction>
</comment>
<evidence type="ECO:0000256" key="4">
    <source>
        <dbReference type="ARBA" id="ARBA00011990"/>
    </source>
</evidence>
<evidence type="ECO:0000313" key="9">
    <source>
        <dbReference type="EMBL" id="TWT90870.1"/>
    </source>
</evidence>
<proteinExistence type="inferred from homology"/>
<dbReference type="InterPro" id="IPR005888">
    <property type="entry name" value="dTDP_Gluc_deHydtase"/>
</dbReference>
<dbReference type="NCBIfam" id="TIGR01181">
    <property type="entry name" value="dTDP_gluc_dehyt"/>
    <property type="match status" value="1"/>
</dbReference>
<dbReference type="EMBL" id="SJPQ01000001">
    <property type="protein sequence ID" value="TWT90870.1"/>
    <property type="molecule type" value="Genomic_DNA"/>
</dbReference>
<comment type="similarity">
    <text evidence="3 7">Belongs to the NAD(P)-dependent epimerase/dehydratase family. dTDP-glucose dehydratase subfamily.</text>
</comment>
<evidence type="ECO:0000256" key="5">
    <source>
        <dbReference type="ARBA" id="ARBA00023027"/>
    </source>
</evidence>
<dbReference type="AlphaFoldDB" id="A0A5C5ZUE8"/>
<keyword evidence="10" id="KW-1185">Reference proteome</keyword>
<organism evidence="9 10">
    <name type="scientific">Pseudobythopirellula maris</name>
    <dbReference type="NCBI Taxonomy" id="2527991"/>
    <lineage>
        <taxon>Bacteria</taxon>
        <taxon>Pseudomonadati</taxon>
        <taxon>Planctomycetota</taxon>
        <taxon>Planctomycetia</taxon>
        <taxon>Pirellulales</taxon>
        <taxon>Lacipirellulaceae</taxon>
        <taxon>Pseudobythopirellula</taxon>
    </lineage>
</organism>
<dbReference type="InterPro" id="IPR036291">
    <property type="entry name" value="NAD(P)-bd_dom_sf"/>
</dbReference>
<dbReference type="Proteomes" id="UP000315440">
    <property type="component" value="Unassembled WGS sequence"/>
</dbReference>
<keyword evidence="6 7" id="KW-0456">Lyase</keyword>
<feature type="domain" description="NAD(P)-binding" evidence="8">
    <location>
        <begin position="5"/>
        <end position="322"/>
    </location>
</feature>
<dbReference type="InterPro" id="IPR016040">
    <property type="entry name" value="NAD(P)-bd_dom"/>
</dbReference>
<sequence length="351" mass="38478">MPATLITGGAGFLGSEFVRQTLELGDETAVVLDALTYAGDRDNLPAEGDRLVFAQGDIADRPLVERLLREHGVTRIVNFAAESHVDRSIDDPGAFLRTNVLGVYELLTAALGHWRRLAGAEREAFRFVQVSTDEVYGSLGATGEFTEGSPYAPRSPYAASKAAGDHFVRSFHTTYGLPTIVTNGSNCYGPRQFPEKLVPLLAMKAMRGERLPIYGDGSNVREWLHTADACRAIRAVVEKGRPGESYNVGGGAERTNLEVARQVCRLVEKHFSEAPVKPVESLIELVADRPGHDFRYAVDATKLRSELGWTPEIGFDEGLDETVRWCVENLAWTERALQRAGYDGGRLGRGE</sequence>
<dbReference type="RefSeq" id="WP_146398134.1">
    <property type="nucleotide sequence ID" value="NZ_SJPQ01000001.1"/>
</dbReference>
<evidence type="ECO:0000256" key="7">
    <source>
        <dbReference type="RuleBase" id="RU004473"/>
    </source>
</evidence>
<dbReference type="GO" id="GO:0008460">
    <property type="term" value="F:dTDP-glucose 4,6-dehydratase activity"/>
    <property type="evidence" value="ECO:0007669"/>
    <property type="project" value="UniProtKB-EC"/>
</dbReference>
<evidence type="ECO:0000256" key="6">
    <source>
        <dbReference type="ARBA" id="ARBA00023239"/>
    </source>
</evidence>
<evidence type="ECO:0000259" key="8">
    <source>
        <dbReference type="Pfam" id="PF16363"/>
    </source>
</evidence>
<protein>
    <recommendedName>
        <fullName evidence="4 7">dTDP-glucose 4,6-dehydratase</fullName>
        <ecNumber evidence="4 7">4.2.1.46</ecNumber>
    </recommendedName>
</protein>